<keyword evidence="1" id="KW-1133">Transmembrane helix</keyword>
<dbReference type="RefSeq" id="WP_344740564.1">
    <property type="nucleotide sequence ID" value="NZ_BAABAY010000001.1"/>
</dbReference>
<gene>
    <name evidence="2" type="ORF">V8G58_06125</name>
</gene>
<dbReference type="Proteomes" id="UP001610100">
    <property type="component" value="Unassembled WGS sequence"/>
</dbReference>
<dbReference type="EMBL" id="JBAWKB010000001">
    <property type="protein sequence ID" value="MFH6771508.1"/>
    <property type="molecule type" value="Genomic_DNA"/>
</dbReference>
<protein>
    <submittedName>
        <fullName evidence="2">Uncharacterized protein</fullName>
    </submittedName>
</protein>
<dbReference type="InterPro" id="IPR014743">
    <property type="entry name" value="Cl-channel_core"/>
</dbReference>
<dbReference type="SUPFAM" id="SSF81340">
    <property type="entry name" value="Clc chloride channel"/>
    <property type="match status" value="1"/>
</dbReference>
<keyword evidence="1" id="KW-0812">Transmembrane</keyword>
<proteinExistence type="predicted"/>
<evidence type="ECO:0000313" key="3">
    <source>
        <dbReference type="Proteomes" id="UP001610100"/>
    </source>
</evidence>
<evidence type="ECO:0000313" key="2">
    <source>
        <dbReference type="EMBL" id="MFH6771508.1"/>
    </source>
</evidence>
<organism evidence="2 3">
    <name type="scientific">Gaetbulibacter aestuarii</name>
    <dbReference type="NCBI Taxonomy" id="1502358"/>
    <lineage>
        <taxon>Bacteria</taxon>
        <taxon>Pseudomonadati</taxon>
        <taxon>Bacteroidota</taxon>
        <taxon>Flavobacteriia</taxon>
        <taxon>Flavobacteriales</taxon>
        <taxon>Flavobacteriaceae</taxon>
        <taxon>Gaetbulibacter</taxon>
    </lineage>
</organism>
<accession>A0ABW7N0I9</accession>
<comment type="caution">
    <text evidence="2">The sequence shown here is derived from an EMBL/GenBank/DDBJ whole genome shotgun (WGS) entry which is preliminary data.</text>
</comment>
<sequence length="108" mass="12483">MLDIVIIYFIGKYYFKLSETFNKSRWGFAILGIAAYYIGAIIFGVLLGVISTLMDWNFDWDNKLFLTIISMPFGLAFTTLLYYILKKQWGKETPEVKDEIEDIGASNE</sequence>
<keyword evidence="1" id="KW-0472">Membrane</keyword>
<feature type="transmembrane region" description="Helical" evidence="1">
    <location>
        <begin position="64"/>
        <end position="85"/>
    </location>
</feature>
<keyword evidence="3" id="KW-1185">Reference proteome</keyword>
<reference evidence="2 3" key="1">
    <citation type="submission" date="2024-02" db="EMBL/GenBank/DDBJ databases">
        <title>A Gaetbulibacter species isolated from tidal flats and genomic insights of their niches.</title>
        <authorList>
            <person name="Ye Y."/>
        </authorList>
    </citation>
    <scope>NUCLEOTIDE SEQUENCE [LARGE SCALE GENOMIC DNA]</scope>
    <source>
        <strain evidence="2 3">KYW382</strain>
    </source>
</reference>
<evidence type="ECO:0000256" key="1">
    <source>
        <dbReference type="SAM" id="Phobius"/>
    </source>
</evidence>
<feature type="transmembrane region" description="Helical" evidence="1">
    <location>
        <begin position="26"/>
        <end position="52"/>
    </location>
</feature>
<name>A0ABW7N0I9_9FLAO</name>